<feature type="transmembrane region" description="Helical" evidence="2">
    <location>
        <begin position="186"/>
        <end position="207"/>
    </location>
</feature>
<dbReference type="EMBL" id="KZ819287">
    <property type="protein sequence ID" value="PWN99811.1"/>
    <property type="molecule type" value="Genomic_DNA"/>
</dbReference>
<keyword evidence="2" id="KW-0472">Membrane</keyword>
<feature type="compositionally biased region" description="Polar residues" evidence="1">
    <location>
        <begin position="391"/>
        <end position="409"/>
    </location>
</feature>
<feature type="transmembrane region" description="Helical" evidence="2">
    <location>
        <begin position="140"/>
        <end position="160"/>
    </location>
</feature>
<keyword evidence="4" id="KW-1185">Reference proteome</keyword>
<proteinExistence type="predicted"/>
<feature type="transmembrane region" description="Helical" evidence="2">
    <location>
        <begin position="71"/>
        <end position="95"/>
    </location>
</feature>
<keyword evidence="2" id="KW-1133">Transmembrane helix</keyword>
<dbReference type="GeneID" id="37269378"/>
<feature type="transmembrane region" description="Helical" evidence="2">
    <location>
        <begin position="269"/>
        <end position="289"/>
    </location>
</feature>
<accession>A0A316ZE56</accession>
<feature type="transmembrane region" description="Helical" evidence="2">
    <location>
        <begin position="236"/>
        <end position="257"/>
    </location>
</feature>
<feature type="transmembrane region" description="Helical" evidence="2">
    <location>
        <begin position="28"/>
        <end position="50"/>
    </location>
</feature>
<evidence type="ECO:0000313" key="3">
    <source>
        <dbReference type="EMBL" id="PWN99811.1"/>
    </source>
</evidence>
<gene>
    <name evidence="3" type="ORF">FA09DRAFT_328595</name>
</gene>
<name>A0A316ZE56_9BASI</name>
<evidence type="ECO:0000256" key="1">
    <source>
        <dbReference type="SAM" id="MobiDB-lite"/>
    </source>
</evidence>
<keyword evidence="2" id="KW-0812">Transmembrane</keyword>
<dbReference type="Proteomes" id="UP000245946">
    <property type="component" value="Unassembled WGS sequence"/>
</dbReference>
<protein>
    <submittedName>
        <fullName evidence="3">Uncharacterized protein</fullName>
    </submittedName>
</protein>
<dbReference type="RefSeq" id="XP_025600090.1">
    <property type="nucleotide sequence ID" value="XM_025741834.1"/>
</dbReference>
<feature type="region of interest" description="Disordered" evidence="1">
    <location>
        <begin position="387"/>
        <end position="447"/>
    </location>
</feature>
<evidence type="ECO:0000313" key="4">
    <source>
        <dbReference type="Proteomes" id="UP000245946"/>
    </source>
</evidence>
<feature type="compositionally biased region" description="Polar residues" evidence="1">
    <location>
        <begin position="425"/>
        <end position="447"/>
    </location>
</feature>
<feature type="region of interest" description="Disordered" evidence="1">
    <location>
        <begin position="306"/>
        <end position="327"/>
    </location>
</feature>
<reference evidence="3 4" key="1">
    <citation type="journal article" date="2018" name="Mol. Biol. Evol.">
        <title>Broad Genomic Sampling Reveals a Smut Pathogenic Ancestry of the Fungal Clade Ustilaginomycotina.</title>
        <authorList>
            <person name="Kijpornyongpan T."/>
            <person name="Mondo S.J."/>
            <person name="Barry K."/>
            <person name="Sandor L."/>
            <person name="Lee J."/>
            <person name="Lipzen A."/>
            <person name="Pangilinan J."/>
            <person name="LaButti K."/>
            <person name="Hainaut M."/>
            <person name="Henrissat B."/>
            <person name="Grigoriev I.V."/>
            <person name="Spatafora J.W."/>
            <person name="Aime M.C."/>
        </authorList>
    </citation>
    <scope>NUCLEOTIDE SEQUENCE [LARGE SCALE GENOMIC DNA]</scope>
    <source>
        <strain evidence="3 4">MCA 4186</strain>
    </source>
</reference>
<dbReference type="AlphaFoldDB" id="A0A316ZE56"/>
<feature type="transmembrane region" description="Helical" evidence="2">
    <location>
        <begin position="107"/>
        <end position="128"/>
    </location>
</feature>
<organism evidence="3 4">
    <name type="scientific">Tilletiopsis washingtonensis</name>
    <dbReference type="NCBI Taxonomy" id="58919"/>
    <lineage>
        <taxon>Eukaryota</taxon>
        <taxon>Fungi</taxon>
        <taxon>Dikarya</taxon>
        <taxon>Basidiomycota</taxon>
        <taxon>Ustilaginomycotina</taxon>
        <taxon>Exobasidiomycetes</taxon>
        <taxon>Entylomatales</taxon>
        <taxon>Entylomatales incertae sedis</taxon>
        <taxon>Tilletiopsis</taxon>
    </lineage>
</organism>
<sequence length="447" mass="47489">MSSAMSAAPEGGVIGALLASLTPILRSLLSTGLTLGACMGALCWEFCLRLPDETRYLFWPDTKRLLRKRQLPSIPSVLLFWSRIIGAVSVCATIASPSAQGHKTCSTLLYLHGSVGVAGTLTSTMIFVVRTMAVSPGKRWLHLFLFLNALGLSAFCALVTTHLRPTPPFPGVATCSGVVNSFRHAWVLYVWLLAFDLFVAGITLHCIGNLEWRHPTRLPANIKARLATMSGVNRKFFFGAFLAALVSAALNVSQAVYVNMQIAAGNYTLTTALLPLHAIGTCVIAPRMISSLKLHQAKKGYATLESAARGSRHSSGRSHDAGVAGAPDFQLGNGRFLTKAFDNLESGQGSPDSITKSLGSGDVQMATALHAAPVLTRLAPPRHDELESISVVGSPTEIQETRSSFSTARDGNALGLARPPAAAPQTTDVRQTLTRGLTGRSVSSDKS</sequence>
<evidence type="ECO:0000256" key="2">
    <source>
        <dbReference type="SAM" id="Phobius"/>
    </source>
</evidence>